<organism evidence="2 3">
    <name type="scientific">Cylicocyclus nassatus</name>
    <name type="common">Nematode worm</name>
    <dbReference type="NCBI Taxonomy" id="53992"/>
    <lineage>
        <taxon>Eukaryota</taxon>
        <taxon>Metazoa</taxon>
        <taxon>Ecdysozoa</taxon>
        <taxon>Nematoda</taxon>
        <taxon>Chromadorea</taxon>
        <taxon>Rhabditida</taxon>
        <taxon>Rhabditina</taxon>
        <taxon>Rhabditomorpha</taxon>
        <taxon>Strongyloidea</taxon>
        <taxon>Strongylidae</taxon>
        <taxon>Cylicocyclus</taxon>
    </lineage>
</organism>
<gene>
    <name evidence="2" type="ORF">CYNAS_LOCUS468</name>
</gene>
<evidence type="ECO:0000313" key="3">
    <source>
        <dbReference type="Proteomes" id="UP001176961"/>
    </source>
</evidence>
<feature type="region of interest" description="Disordered" evidence="1">
    <location>
        <begin position="147"/>
        <end position="166"/>
    </location>
</feature>
<keyword evidence="3" id="KW-1185">Reference proteome</keyword>
<dbReference type="InterPro" id="IPR005312">
    <property type="entry name" value="DUF1759"/>
</dbReference>
<name>A0AA36DJY7_CYLNA</name>
<evidence type="ECO:0000256" key="1">
    <source>
        <dbReference type="SAM" id="MobiDB-lite"/>
    </source>
</evidence>
<evidence type="ECO:0000313" key="2">
    <source>
        <dbReference type="EMBL" id="CAJ0588485.1"/>
    </source>
</evidence>
<protein>
    <submittedName>
        <fullName evidence="2">Uncharacterized protein</fullName>
    </submittedName>
</protein>
<dbReference type="InterPro" id="IPR008042">
    <property type="entry name" value="Retrotrans_Pao"/>
</dbReference>
<reference evidence="2" key="1">
    <citation type="submission" date="2023-07" db="EMBL/GenBank/DDBJ databases">
        <authorList>
            <consortium name="CYATHOMIX"/>
        </authorList>
    </citation>
    <scope>NUCLEOTIDE SEQUENCE</scope>
    <source>
        <strain evidence="2">N/A</strain>
    </source>
</reference>
<dbReference type="Pfam" id="PF03564">
    <property type="entry name" value="DUF1759"/>
    <property type="match status" value="1"/>
</dbReference>
<dbReference type="AlphaFoldDB" id="A0AA36DJY7"/>
<comment type="caution">
    <text evidence="2">The sequence shown here is derived from an EMBL/GenBank/DDBJ whole genome shotgun (WGS) entry which is preliminary data.</text>
</comment>
<proteinExistence type="predicted"/>
<dbReference type="Proteomes" id="UP001176961">
    <property type="component" value="Unassembled WGS sequence"/>
</dbReference>
<sequence length="594" mass="66462">MSVLGSHKAQITNAANALRIKINEVDEATLEPLELTTEADKDPQFILSHKKSEGRQVCSLTLRRARRVSHPPGDPGALGRQWLDQLMEEANTLHDRLDVAIKLLASSELLYFLRNPTVPFSSSLAQHPSLTLQPAQKLGMEIASHPSLRDQEQPPQPDALALADAPAASRAASLSQGFVTSSNPNPTSTLSLEQSLKLPIFEIPTFHGDIGPAANIVAGFQSTVENYDDAVRSLTNTYGRPEILRSNLWDKLTQLPAASDSPVSQRATLAIKAVWNQLQHLKEDSSAIGTIKTIRTKFPRRTRERIGEFKHKGDSMWTVDEDSRSPWKYPSADRRSEAFTRYRTPSRSGFRSTVLEDRDLEHLMCDVPSVMILDICQTVVEPIQMLGSLYLYALAKHLGLTFKNTRAVTTLTFGGHQLTGESSEVTLTLWDQYNRPLQFELWTREKITTVPRVNNSNDNTIVDPEDRVEAVMRTFLGLDTLELDESEDTENAGVIRQFYDTVAIVDDASKRAYATVVYILTRHSDGKPQPTLLFAKAKLAPPGAITIPRMELLACHMAAKMFFKHYDRNVQSPYSCSCVHCWRYEPAGRRSNTR</sequence>
<dbReference type="EMBL" id="CATQJL010000001">
    <property type="protein sequence ID" value="CAJ0588485.1"/>
    <property type="molecule type" value="Genomic_DNA"/>
</dbReference>
<dbReference type="Pfam" id="PF05380">
    <property type="entry name" value="Peptidase_A17"/>
    <property type="match status" value="1"/>
</dbReference>
<accession>A0AA36DJY7</accession>